<dbReference type="PANTHER" id="PTHR42830:SF2">
    <property type="entry name" value="OSMC_OHR FAMILY PROTEIN"/>
    <property type="match status" value="1"/>
</dbReference>
<proteinExistence type="predicted"/>
<dbReference type="InterPro" id="IPR052707">
    <property type="entry name" value="OsmC_Ohr_Peroxiredoxin"/>
</dbReference>
<dbReference type="RefSeq" id="WP_053995050.1">
    <property type="nucleotide sequence ID" value="NZ_CP065643.1"/>
</dbReference>
<dbReference type="AlphaFoldDB" id="A0A0M9DKB1"/>
<dbReference type="InterPro" id="IPR019905">
    <property type="entry name" value="OsmC-like_firmicutes"/>
</dbReference>
<dbReference type="PANTHER" id="PTHR42830">
    <property type="entry name" value="OSMOTICALLY INDUCIBLE FAMILY PROTEIN"/>
    <property type="match status" value="1"/>
</dbReference>
<comment type="caution">
    <text evidence="1">The sequence shown here is derived from an EMBL/GenBank/DDBJ whole genome shotgun (WGS) entry which is preliminary data.</text>
</comment>
<keyword evidence="2" id="KW-1185">Reference proteome</keyword>
<sequence>MTQHKFTMDLTWSEGRNGIGNLMAHNLQTKISIPREMNGPGIGTNPDEMLLGAAATCYVITFATLLENSAIAVVDLSLQSEGFVNVINGSFTYEKIVHKPRIVVEELSERLERRITRLAQKAEQTCMISKALKGNVAIEYTIQLIKANL</sequence>
<reference evidence="1 2" key="1">
    <citation type="submission" date="2015-07" db="EMBL/GenBank/DDBJ databases">
        <title>Genome sequencing project for genomic taxonomy and phylogenomics of Bacillus-like bacteria.</title>
        <authorList>
            <person name="Liu B."/>
            <person name="Wang J."/>
            <person name="Zhu Y."/>
            <person name="Liu G."/>
            <person name="Chen Q."/>
            <person name="Chen Z."/>
            <person name="Che J."/>
            <person name="Ge C."/>
            <person name="Shi H."/>
            <person name="Pan Z."/>
            <person name="Liu X."/>
        </authorList>
    </citation>
    <scope>NUCLEOTIDE SEQUENCE [LARGE SCALE GENOMIC DNA]</scope>
    <source>
        <strain evidence="1 2">DSM 54</strain>
    </source>
</reference>
<dbReference type="NCBIfam" id="TIGR03563">
    <property type="entry name" value="perox_SACOL1771"/>
    <property type="match status" value="1"/>
</dbReference>
<dbReference type="Gene3D" id="3.30.300.20">
    <property type="match status" value="1"/>
</dbReference>
<dbReference type="OrthoDB" id="2242871at2"/>
<evidence type="ECO:0000313" key="1">
    <source>
        <dbReference type="EMBL" id="KOY82150.1"/>
    </source>
</evidence>
<dbReference type="PATRIC" id="fig|33935.3.peg.4093"/>
<evidence type="ECO:0000313" key="2">
    <source>
        <dbReference type="Proteomes" id="UP000037977"/>
    </source>
</evidence>
<name>A0A0M9DKB1_9BACI</name>
<dbReference type="InterPro" id="IPR036102">
    <property type="entry name" value="OsmC/Ohrsf"/>
</dbReference>
<gene>
    <name evidence="1" type="ORF">ADM90_10930</name>
</gene>
<dbReference type="InterPro" id="IPR003718">
    <property type="entry name" value="OsmC/Ohr_fam"/>
</dbReference>
<protein>
    <recommendedName>
        <fullName evidence="3">Peroxiredoxin</fullName>
    </recommendedName>
</protein>
<organism evidence="1 2">
    <name type="scientific">Lysinibacillus macroides</name>
    <dbReference type="NCBI Taxonomy" id="33935"/>
    <lineage>
        <taxon>Bacteria</taxon>
        <taxon>Bacillati</taxon>
        <taxon>Bacillota</taxon>
        <taxon>Bacilli</taxon>
        <taxon>Bacillales</taxon>
        <taxon>Bacillaceae</taxon>
        <taxon>Lysinibacillus</taxon>
    </lineage>
</organism>
<dbReference type="InterPro" id="IPR015946">
    <property type="entry name" value="KH_dom-like_a/b"/>
</dbReference>
<dbReference type="Pfam" id="PF02566">
    <property type="entry name" value="OsmC"/>
    <property type="match status" value="1"/>
</dbReference>
<dbReference type="STRING" id="33935.ADM90_10930"/>
<dbReference type="Proteomes" id="UP000037977">
    <property type="component" value="Unassembled WGS sequence"/>
</dbReference>
<dbReference type="EMBL" id="LGCI01000006">
    <property type="protein sequence ID" value="KOY82150.1"/>
    <property type="molecule type" value="Genomic_DNA"/>
</dbReference>
<evidence type="ECO:0008006" key="3">
    <source>
        <dbReference type="Google" id="ProtNLM"/>
    </source>
</evidence>
<accession>A0A0M9DKB1</accession>
<dbReference type="SUPFAM" id="SSF82784">
    <property type="entry name" value="OsmC-like"/>
    <property type="match status" value="1"/>
</dbReference>